<accession>A0AAV5TRJ2</accession>
<reference evidence="2" key="1">
    <citation type="submission" date="2023-10" db="EMBL/GenBank/DDBJ databases">
        <title>Genome assembly of Pristionchus species.</title>
        <authorList>
            <person name="Yoshida K."/>
            <person name="Sommer R.J."/>
        </authorList>
    </citation>
    <scope>NUCLEOTIDE SEQUENCE</scope>
    <source>
        <strain evidence="2">RS0144</strain>
    </source>
</reference>
<evidence type="ECO:0000256" key="1">
    <source>
        <dbReference type="SAM" id="SignalP"/>
    </source>
</evidence>
<dbReference type="PANTHER" id="PTHR36522:SF1">
    <property type="entry name" value="AT HOOK-CONTAINING PROTEIN ATTF-4"/>
    <property type="match status" value="1"/>
</dbReference>
<evidence type="ECO:0000313" key="2">
    <source>
        <dbReference type="EMBL" id="GMS96829.1"/>
    </source>
</evidence>
<name>A0AAV5TRJ2_9BILA</name>
<feature type="signal peptide" evidence="1">
    <location>
        <begin position="1"/>
        <end position="19"/>
    </location>
</feature>
<dbReference type="PANTHER" id="PTHR36522">
    <property type="entry name" value="AT HOOK-CONTAINING PROTEIN ATTF-4"/>
    <property type="match status" value="1"/>
</dbReference>
<gene>
    <name evidence="2" type="ORF">PENTCL1PPCAC_19004</name>
</gene>
<protein>
    <recommendedName>
        <fullName evidence="4">ANK_REP_REGION domain-containing protein</fullName>
    </recommendedName>
</protein>
<dbReference type="InterPro" id="IPR038839">
    <property type="entry name" value="Attf-4-like"/>
</dbReference>
<dbReference type="EMBL" id="BTSX01000004">
    <property type="protein sequence ID" value="GMS96829.1"/>
    <property type="molecule type" value="Genomic_DNA"/>
</dbReference>
<dbReference type="AlphaFoldDB" id="A0AAV5TRJ2"/>
<keyword evidence="1" id="KW-0732">Signal</keyword>
<keyword evidence="3" id="KW-1185">Reference proteome</keyword>
<sequence length="392" mass="44366">HDMSRKCVTIFLSLSHVELIPLLASINISEGINRTIMSLVRIFSPVVNLAEKHEGVIQSCDGGEHTKCRMLLTLLMALSEPLRMGEGEECLLPPNALYDAIEVAAPCQVRALIRGGCTFDGYYDDEGKNAAHLMMEKWSIIRIVWLIERGLDVNSAIYPKTADDLEDETYDKPWKLIKEKEEKTAFLSQLHSHRLTARSIQWTRRVNGLGDYNLCPLSLVHTLNAFAYCHRFVAVTLCDEARPGFDLNDAVFLAVHSATVRKGRGLRPATRKSKKVVSELFVPFFLIDRATENPAWNETYECTRAKLTIHNLDRFADSESIELTRFGSEGLTTVFKVPKEQAQYLVSGRRFTETLIKLISPPEHSVILAQYIIVPFKNASGKFEDRDNRKPQ</sequence>
<comment type="caution">
    <text evidence="2">The sequence shown here is derived from an EMBL/GenBank/DDBJ whole genome shotgun (WGS) entry which is preliminary data.</text>
</comment>
<evidence type="ECO:0008006" key="4">
    <source>
        <dbReference type="Google" id="ProtNLM"/>
    </source>
</evidence>
<dbReference type="Proteomes" id="UP001432027">
    <property type="component" value="Unassembled WGS sequence"/>
</dbReference>
<evidence type="ECO:0000313" key="3">
    <source>
        <dbReference type="Proteomes" id="UP001432027"/>
    </source>
</evidence>
<proteinExistence type="predicted"/>
<organism evidence="2 3">
    <name type="scientific">Pristionchus entomophagus</name>
    <dbReference type="NCBI Taxonomy" id="358040"/>
    <lineage>
        <taxon>Eukaryota</taxon>
        <taxon>Metazoa</taxon>
        <taxon>Ecdysozoa</taxon>
        <taxon>Nematoda</taxon>
        <taxon>Chromadorea</taxon>
        <taxon>Rhabditida</taxon>
        <taxon>Rhabditina</taxon>
        <taxon>Diplogasteromorpha</taxon>
        <taxon>Diplogasteroidea</taxon>
        <taxon>Neodiplogasteridae</taxon>
        <taxon>Pristionchus</taxon>
    </lineage>
</organism>
<feature type="non-terminal residue" evidence="2">
    <location>
        <position position="1"/>
    </location>
</feature>
<feature type="chain" id="PRO_5043966531" description="ANK_REP_REGION domain-containing protein" evidence="1">
    <location>
        <begin position="20"/>
        <end position="392"/>
    </location>
</feature>